<dbReference type="STRING" id="1631356.VV01_18395"/>
<dbReference type="Pfam" id="PF05331">
    <property type="entry name" value="DUF742"/>
    <property type="match status" value="1"/>
</dbReference>
<dbReference type="OrthoDB" id="3296462at2"/>
<evidence type="ECO:0000313" key="1">
    <source>
        <dbReference type="EMBL" id="KNX38669.1"/>
    </source>
</evidence>
<accession>A0A0L6CLQ8</accession>
<dbReference type="InterPro" id="IPR007995">
    <property type="entry name" value="DUF742"/>
</dbReference>
<organism evidence="1 2">
    <name type="scientific">Luteipulveratus halotolerans</name>
    <dbReference type="NCBI Taxonomy" id="1631356"/>
    <lineage>
        <taxon>Bacteria</taxon>
        <taxon>Bacillati</taxon>
        <taxon>Actinomycetota</taxon>
        <taxon>Actinomycetes</taxon>
        <taxon>Micrococcales</taxon>
        <taxon>Dermacoccaceae</taxon>
        <taxon>Luteipulveratus</taxon>
    </lineage>
</organism>
<proteinExistence type="predicted"/>
<dbReference type="PANTHER" id="PTHR36221">
    <property type="entry name" value="DUF742 DOMAIN-CONTAINING PROTEIN"/>
    <property type="match status" value="1"/>
</dbReference>
<keyword evidence="2" id="KW-1185">Reference proteome</keyword>
<protein>
    <recommendedName>
        <fullName evidence="3">DUF742 domain-containing protein</fullName>
    </recommendedName>
</protein>
<dbReference type="PANTHER" id="PTHR36221:SF1">
    <property type="entry name" value="DUF742 DOMAIN-CONTAINING PROTEIN"/>
    <property type="match status" value="1"/>
</dbReference>
<name>A0A0L6CLQ8_9MICO</name>
<sequence>MSEEGYEDDPVVDEVRPYALTSGRTRSVIDLPLEARLTLEPSARHHSWPPEQLVTRIVEVCAQGASVAEVAAVVGSPLGVVRVLLGDLVRDGHVRVEATLRDGSSIGERHELIERTLSGLRAII</sequence>
<dbReference type="EMBL" id="LAIR01000002">
    <property type="protein sequence ID" value="KNX38669.1"/>
    <property type="molecule type" value="Genomic_DNA"/>
</dbReference>
<dbReference type="RefSeq" id="WP_050671156.1">
    <property type="nucleotide sequence ID" value="NZ_LAIR01000002.1"/>
</dbReference>
<evidence type="ECO:0008006" key="3">
    <source>
        <dbReference type="Google" id="ProtNLM"/>
    </source>
</evidence>
<gene>
    <name evidence="1" type="ORF">VV01_18395</name>
</gene>
<dbReference type="Proteomes" id="UP000037397">
    <property type="component" value="Unassembled WGS sequence"/>
</dbReference>
<dbReference type="AlphaFoldDB" id="A0A0L6CLQ8"/>
<evidence type="ECO:0000313" key="2">
    <source>
        <dbReference type="Proteomes" id="UP000037397"/>
    </source>
</evidence>
<comment type="caution">
    <text evidence="1">The sequence shown here is derived from an EMBL/GenBank/DDBJ whole genome shotgun (WGS) entry which is preliminary data.</text>
</comment>
<reference evidence="2" key="1">
    <citation type="submission" date="2015-03" db="EMBL/GenBank/DDBJ databases">
        <title>Luteipulveratus halotolerans sp. nov., a novel actinobacterium (Dermacoccaceae) from Sarawak, Malaysia.</title>
        <authorList>
            <person name="Juboi H."/>
            <person name="Basik A."/>
            <person name="Shamsul S.S."/>
            <person name="Arnold P."/>
            <person name="Schmitt E.K."/>
            <person name="Sanglier J.-J."/>
            <person name="Yeo T."/>
        </authorList>
    </citation>
    <scope>NUCLEOTIDE SEQUENCE [LARGE SCALE GENOMIC DNA]</scope>
    <source>
        <strain evidence="2">C296001</strain>
    </source>
</reference>
<dbReference type="PATRIC" id="fig|1631356.3.peg.3667"/>